<evidence type="ECO:0000313" key="3">
    <source>
        <dbReference type="Proteomes" id="UP000434276"/>
    </source>
</evidence>
<proteinExistence type="predicted"/>
<protein>
    <submittedName>
        <fullName evidence="2">Uncharacterized protein</fullName>
    </submittedName>
</protein>
<accession>A0A5S9XIG9</accession>
<dbReference type="EMBL" id="CACSHJ010000089">
    <property type="protein sequence ID" value="CAA0384613.1"/>
    <property type="molecule type" value="Genomic_DNA"/>
</dbReference>
<evidence type="ECO:0000313" key="2">
    <source>
        <dbReference type="EMBL" id="CAA0384613.1"/>
    </source>
</evidence>
<dbReference type="AlphaFoldDB" id="A0A5S9XIG9"/>
<organism evidence="2 3">
    <name type="scientific">Arabidopsis thaliana</name>
    <name type="common">Mouse-ear cress</name>
    <dbReference type="NCBI Taxonomy" id="3702"/>
    <lineage>
        <taxon>Eukaryota</taxon>
        <taxon>Viridiplantae</taxon>
        <taxon>Streptophyta</taxon>
        <taxon>Embryophyta</taxon>
        <taxon>Tracheophyta</taxon>
        <taxon>Spermatophyta</taxon>
        <taxon>Magnoliopsida</taxon>
        <taxon>eudicotyledons</taxon>
        <taxon>Gunneridae</taxon>
        <taxon>Pentapetalae</taxon>
        <taxon>rosids</taxon>
        <taxon>malvids</taxon>
        <taxon>Brassicales</taxon>
        <taxon>Brassicaceae</taxon>
        <taxon>Camelineae</taxon>
        <taxon>Arabidopsis</taxon>
    </lineage>
</organism>
<dbReference type="OrthoDB" id="10348275at2759"/>
<dbReference type="Proteomes" id="UP000434276">
    <property type="component" value="Unassembled WGS sequence"/>
</dbReference>
<gene>
    <name evidence="2" type="ORF">C24_LOCUS14797</name>
</gene>
<keyword evidence="1" id="KW-0175">Coiled coil</keyword>
<evidence type="ECO:0000256" key="1">
    <source>
        <dbReference type="SAM" id="Coils"/>
    </source>
</evidence>
<reference evidence="2 3" key="1">
    <citation type="submission" date="2019-12" db="EMBL/GenBank/DDBJ databases">
        <authorList>
            <person name="Jiao W.-B."/>
            <person name="Schneeberger K."/>
        </authorList>
    </citation>
    <scope>NUCLEOTIDE SEQUENCE [LARGE SCALE GENOMIC DNA]</scope>
    <source>
        <strain evidence="3">cv. C24</strain>
    </source>
</reference>
<name>A0A5S9XIG9_ARATH</name>
<sequence length="115" mass="13033">MNYDRKNRINNAINLKEEEKTVTERERVDEEDEGDVEGSIAVRLVKRDRSPCYLCSSIDFAVFLPRSLFSPFTRGVKSLSLPFAQDARAKLDSDYINLGVIGDEASPKSVISRDF</sequence>
<dbReference type="ExpressionAtlas" id="A0A5S9XIG9">
    <property type="expression patterns" value="baseline and differential"/>
</dbReference>
<feature type="coiled-coil region" evidence="1">
    <location>
        <begin position="6"/>
        <end position="33"/>
    </location>
</feature>